<reference evidence="2 3" key="1">
    <citation type="journal article" date="2018" name="Nat. Ecol. Evol.">
        <title>Shark genomes provide insights into elasmobranch evolution and the origin of vertebrates.</title>
        <authorList>
            <person name="Hara Y"/>
            <person name="Yamaguchi K"/>
            <person name="Onimaru K"/>
            <person name="Kadota M"/>
            <person name="Koyanagi M"/>
            <person name="Keeley SD"/>
            <person name="Tatsumi K"/>
            <person name="Tanaka K"/>
            <person name="Motone F"/>
            <person name="Kageyama Y"/>
            <person name="Nozu R"/>
            <person name="Adachi N"/>
            <person name="Nishimura O"/>
            <person name="Nakagawa R"/>
            <person name="Tanegashima C"/>
            <person name="Kiyatake I"/>
            <person name="Matsumoto R"/>
            <person name="Murakumo K"/>
            <person name="Nishida K"/>
            <person name="Terakita A"/>
            <person name="Kuratani S"/>
            <person name="Sato K"/>
            <person name="Hyodo S Kuraku.S."/>
        </authorList>
    </citation>
    <scope>NUCLEOTIDE SEQUENCE [LARGE SCALE GENOMIC DNA]</scope>
</reference>
<protein>
    <submittedName>
        <fullName evidence="2">Uncharacterized protein</fullName>
    </submittedName>
</protein>
<comment type="caution">
    <text evidence="2">The sequence shown here is derived from an EMBL/GenBank/DDBJ whole genome shotgun (WGS) entry which is preliminary data.</text>
</comment>
<name>A0A401PFE1_SCYTO</name>
<proteinExistence type="predicted"/>
<evidence type="ECO:0000256" key="1">
    <source>
        <dbReference type="SAM" id="MobiDB-lite"/>
    </source>
</evidence>
<organism evidence="2 3">
    <name type="scientific">Scyliorhinus torazame</name>
    <name type="common">Cloudy catshark</name>
    <name type="synonym">Catulus torazame</name>
    <dbReference type="NCBI Taxonomy" id="75743"/>
    <lineage>
        <taxon>Eukaryota</taxon>
        <taxon>Metazoa</taxon>
        <taxon>Chordata</taxon>
        <taxon>Craniata</taxon>
        <taxon>Vertebrata</taxon>
        <taxon>Chondrichthyes</taxon>
        <taxon>Elasmobranchii</taxon>
        <taxon>Galeomorphii</taxon>
        <taxon>Galeoidea</taxon>
        <taxon>Carcharhiniformes</taxon>
        <taxon>Scyliorhinidae</taxon>
        <taxon>Scyliorhinus</taxon>
    </lineage>
</organism>
<evidence type="ECO:0000313" key="3">
    <source>
        <dbReference type="Proteomes" id="UP000288216"/>
    </source>
</evidence>
<accession>A0A401PFE1</accession>
<dbReference type="Proteomes" id="UP000288216">
    <property type="component" value="Unassembled WGS sequence"/>
</dbReference>
<keyword evidence="3" id="KW-1185">Reference proteome</keyword>
<dbReference type="AlphaFoldDB" id="A0A401PFE1"/>
<gene>
    <name evidence="2" type="ORF">scyTo_0006093</name>
</gene>
<feature type="region of interest" description="Disordered" evidence="1">
    <location>
        <begin position="1"/>
        <end position="29"/>
    </location>
</feature>
<evidence type="ECO:0000313" key="2">
    <source>
        <dbReference type="EMBL" id="GCB71853.1"/>
    </source>
</evidence>
<dbReference type="EMBL" id="BFAA01001992">
    <property type="protein sequence ID" value="GCB71853.1"/>
    <property type="molecule type" value="Genomic_DNA"/>
</dbReference>
<sequence>MSGIELTGDRDQEKSAGTQKSAAHTDPKLTTKVLVLRLEPCLPGRYGPWTEACGAKRSGMNRKKAYAGLP</sequence>